<name>A0A6J5NLQ4_9CAUD</name>
<protein>
    <submittedName>
        <fullName evidence="2">Uncharacterized protein</fullName>
    </submittedName>
</protein>
<evidence type="ECO:0000313" key="2">
    <source>
        <dbReference type="EMBL" id="CAB4160770.1"/>
    </source>
</evidence>
<gene>
    <name evidence="1" type="ORF">UFOVP345_17</name>
    <name evidence="2" type="ORF">UFOVP732_14</name>
</gene>
<sequence>MDTTILLLVLVVAWAILVIGASSVNQMLSDFLRHHFPNDNPPRDN</sequence>
<evidence type="ECO:0000313" key="1">
    <source>
        <dbReference type="EMBL" id="CAB4139079.1"/>
    </source>
</evidence>
<accession>A0A6J5NLQ4</accession>
<proteinExistence type="predicted"/>
<dbReference type="EMBL" id="LR796713">
    <property type="protein sequence ID" value="CAB4160770.1"/>
    <property type="molecule type" value="Genomic_DNA"/>
</dbReference>
<reference evidence="2" key="1">
    <citation type="submission" date="2020-04" db="EMBL/GenBank/DDBJ databases">
        <authorList>
            <person name="Chiriac C."/>
            <person name="Salcher M."/>
            <person name="Ghai R."/>
            <person name="Kavagutti S V."/>
        </authorList>
    </citation>
    <scope>NUCLEOTIDE SEQUENCE</scope>
</reference>
<organism evidence="2">
    <name type="scientific">uncultured Caudovirales phage</name>
    <dbReference type="NCBI Taxonomy" id="2100421"/>
    <lineage>
        <taxon>Viruses</taxon>
        <taxon>Duplodnaviria</taxon>
        <taxon>Heunggongvirae</taxon>
        <taxon>Uroviricota</taxon>
        <taxon>Caudoviricetes</taxon>
        <taxon>Peduoviridae</taxon>
        <taxon>Maltschvirus</taxon>
        <taxon>Maltschvirus maltsch</taxon>
    </lineage>
</organism>
<dbReference type="EMBL" id="LR796353">
    <property type="protein sequence ID" value="CAB4139079.1"/>
    <property type="molecule type" value="Genomic_DNA"/>
</dbReference>